<proteinExistence type="predicted"/>
<sequence length="111" mass="12153">MKKYLGIVLICVVVIVTVLNFKLNTNKTQVSLLALANIEALAKDESDNEKGYSRVPSDCEIVVTGKANSTMEILGIGTVKLNSSGEYRYNKKDGQVRCILDGKELCIPQNC</sequence>
<dbReference type="Pfam" id="PF14055">
    <property type="entry name" value="NVEALA"/>
    <property type="match status" value="1"/>
</dbReference>
<dbReference type="EMBL" id="BHWB01000004">
    <property type="protein sequence ID" value="GCB34848.1"/>
    <property type="molecule type" value="Genomic_DNA"/>
</dbReference>
<organism evidence="1 2">
    <name type="scientific">Bacteroides faecalis</name>
    <dbReference type="NCBI Taxonomy" id="2447885"/>
    <lineage>
        <taxon>Bacteria</taxon>
        <taxon>Pseudomonadati</taxon>
        <taxon>Bacteroidota</taxon>
        <taxon>Bacteroidia</taxon>
        <taxon>Bacteroidales</taxon>
        <taxon>Bacteroidaceae</taxon>
        <taxon>Bacteroides</taxon>
    </lineage>
</organism>
<protein>
    <submittedName>
        <fullName evidence="1">Uncharacterized protein</fullName>
    </submittedName>
</protein>
<dbReference type="OrthoDB" id="1107810at2"/>
<accession>A0A401LTF0</accession>
<comment type="caution">
    <text evidence="1">The sequence shown here is derived from an EMBL/GenBank/DDBJ whole genome shotgun (WGS) entry which is preliminary data.</text>
</comment>
<dbReference type="RefSeq" id="WP_125040974.1">
    <property type="nucleotide sequence ID" value="NZ_BHWB01000004.1"/>
</dbReference>
<dbReference type="AlphaFoldDB" id="A0A401LTF0"/>
<keyword evidence="2" id="KW-1185">Reference proteome</keyword>
<dbReference type="InterPro" id="IPR025905">
    <property type="entry name" value="NVEALA"/>
</dbReference>
<dbReference type="Proteomes" id="UP000288079">
    <property type="component" value="Unassembled WGS sequence"/>
</dbReference>
<reference evidence="1 2" key="1">
    <citation type="submission" date="2018-10" db="EMBL/GenBank/DDBJ databases">
        <title>Draft Genome Sequence of Bacteroides sp. KCTC 15687.</title>
        <authorList>
            <person name="Yu S.Y."/>
            <person name="Kim J.S."/>
            <person name="Oh B.S."/>
            <person name="Park S.H."/>
            <person name="Kang S.W."/>
            <person name="Park J.E."/>
            <person name="Choi S.H."/>
            <person name="Han K.I."/>
            <person name="Lee K.C."/>
            <person name="Eom M.K."/>
            <person name="Suh M.K."/>
            <person name="Lee D.H."/>
            <person name="Yoon H."/>
            <person name="Kim B."/>
            <person name="Yang S.J."/>
            <person name="Lee J.S."/>
            <person name="Lee J.H."/>
        </authorList>
    </citation>
    <scope>NUCLEOTIDE SEQUENCE [LARGE SCALE GENOMIC DNA]</scope>
    <source>
        <strain evidence="1 2">KCTC 15687</strain>
    </source>
</reference>
<gene>
    <name evidence="1" type="ORF">KGMB02408_17930</name>
</gene>
<name>A0A401LTF0_9BACE</name>
<evidence type="ECO:0000313" key="2">
    <source>
        <dbReference type="Proteomes" id="UP000288079"/>
    </source>
</evidence>
<evidence type="ECO:0000313" key="1">
    <source>
        <dbReference type="EMBL" id="GCB34848.1"/>
    </source>
</evidence>